<evidence type="ECO:0000313" key="2">
    <source>
        <dbReference type="Proteomes" id="UP000182544"/>
    </source>
</evidence>
<proteinExistence type="predicted"/>
<dbReference type="AlphaFoldDB" id="A0A1K2IRW2"/>
<keyword evidence="2" id="KW-1185">Reference proteome</keyword>
<evidence type="ECO:0008006" key="3">
    <source>
        <dbReference type="Google" id="ProtNLM"/>
    </source>
</evidence>
<dbReference type="EMBL" id="FPKV01000009">
    <property type="protein sequence ID" value="SFZ95169.1"/>
    <property type="molecule type" value="Genomic_DNA"/>
</dbReference>
<dbReference type="Proteomes" id="UP000182544">
    <property type="component" value="Unassembled WGS sequence"/>
</dbReference>
<dbReference type="OrthoDB" id="1356856at2"/>
<sequence>MTNRPFILLFLLTVGLYSCDNLTQKEFFDRIVYDEYHSNYEGIVTEKYIDKQNHARPIIIIRHQIFGDNKKDFVFQSSGLFDFIKIGDTITKKTESLKINLKRKNLDTIIKLDFDNIKGKEKYYSENKYITEIE</sequence>
<dbReference type="PROSITE" id="PS51257">
    <property type="entry name" value="PROKAR_LIPOPROTEIN"/>
    <property type="match status" value="1"/>
</dbReference>
<name>A0A1K2IRW2_9FLAO</name>
<gene>
    <name evidence="1" type="ORF">SAMN05428642_1098</name>
</gene>
<reference evidence="1 2" key="1">
    <citation type="submission" date="2016-10" db="EMBL/GenBank/DDBJ databases">
        <authorList>
            <person name="de Groot N.N."/>
        </authorList>
    </citation>
    <scope>NUCLEOTIDE SEQUENCE [LARGE SCALE GENOMIC DNA]</scope>
    <source>
        <strain evidence="1 2">DSM 18180</strain>
    </source>
</reference>
<organism evidence="1 2">
    <name type="scientific">Flaviramulus basaltis</name>
    <dbReference type="NCBI Taxonomy" id="369401"/>
    <lineage>
        <taxon>Bacteria</taxon>
        <taxon>Pseudomonadati</taxon>
        <taxon>Bacteroidota</taxon>
        <taxon>Flavobacteriia</taxon>
        <taxon>Flavobacteriales</taxon>
        <taxon>Flavobacteriaceae</taxon>
        <taxon>Flaviramulus</taxon>
    </lineage>
</organism>
<protein>
    <recommendedName>
        <fullName evidence="3">Lipoprotein</fullName>
    </recommendedName>
</protein>
<dbReference type="RefSeq" id="WP_072403745.1">
    <property type="nucleotide sequence ID" value="NZ_FPKV01000009.1"/>
</dbReference>
<evidence type="ECO:0000313" key="1">
    <source>
        <dbReference type="EMBL" id="SFZ95169.1"/>
    </source>
</evidence>
<accession>A0A1K2IRW2</accession>
<dbReference type="STRING" id="369401.SAMN05428642_1098"/>